<organism evidence="3 4">
    <name type="scientific">Actinomadura litoris</name>
    <dbReference type="NCBI Taxonomy" id="2678616"/>
    <lineage>
        <taxon>Bacteria</taxon>
        <taxon>Bacillati</taxon>
        <taxon>Actinomycetota</taxon>
        <taxon>Actinomycetes</taxon>
        <taxon>Streptosporangiales</taxon>
        <taxon>Thermomonosporaceae</taxon>
        <taxon>Actinomadura</taxon>
    </lineage>
</organism>
<feature type="region of interest" description="Disordered" evidence="1">
    <location>
        <begin position="1"/>
        <end position="22"/>
    </location>
</feature>
<feature type="transmembrane region" description="Helical" evidence="2">
    <location>
        <begin position="29"/>
        <end position="49"/>
    </location>
</feature>
<accession>A0A7K1KYK4</accession>
<name>A0A7K1KYK4_9ACTN</name>
<comment type="caution">
    <text evidence="3">The sequence shown here is derived from an EMBL/GenBank/DDBJ whole genome shotgun (WGS) entry which is preliminary data.</text>
</comment>
<dbReference type="EMBL" id="WOFH01000003">
    <property type="protein sequence ID" value="MUN37055.1"/>
    <property type="molecule type" value="Genomic_DNA"/>
</dbReference>
<keyword evidence="2" id="KW-0812">Transmembrane</keyword>
<dbReference type="Proteomes" id="UP000432015">
    <property type="component" value="Unassembled WGS sequence"/>
</dbReference>
<evidence type="ECO:0000256" key="2">
    <source>
        <dbReference type="SAM" id="Phobius"/>
    </source>
</evidence>
<keyword evidence="2" id="KW-0472">Membrane</keyword>
<keyword evidence="2" id="KW-1133">Transmembrane helix</keyword>
<evidence type="ECO:0000256" key="1">
    <source>
        <dbReference type="SAM" id="MobiDB-lite"/>
    </source>
</evidence>
<evidence type="ECO:0008006" key="5">
    <source>
        <dbReference type="Google" id="ProtNLM"/>
    </source>
</evidence>
<keyword evidence="4" id="KW-1185">Reference proteome</keyword>
<evidence type="ECO:0000313" key="3">
    <source>
        <dbReference type="EMBL" id="MUN37055.1"/>
    </source>
</evidence>
<evidence type="ECO:0000313" key="4">
    <source>
        <dbReference type="Proteomes" id="UP000432015"/>
    </source>
</evidence>
<proteinExistence type="predicted"/>
<feature type="region of interest" description="Disordered" evidence="1">
    <location>
        <begin position="55"/>
        <end position="104"/>
    </location>
</feature>
<feature type="compositionally biased region" description="Pro residues" evidence="1">
    <location>
        <begin position="79"/>
        <end position="94"/>
    </location>
</feature>
<feature type="compositionally biased region" description="Low complexity" evidence="1">
    <location>
        <begin position="61"/>
        <end position="78"/>
    </location>
</feature>
<reference evidence="3 4" key="1">
    <citation type="submission" date="2019-11" db="EMBL/GenBank/DDBJ databases">
        <authorList>
            <person name="Cao P."/>
        </authorList>
    </citation>
    <scope>NUCLEOTIDE SEQUENCE [LARGE SCALE GENOMIC DNA]</scope>
    <source>
        <strain evidence="3 4">NEAU-AAG5</strain>
    </source>
</reference>
<dbReference type="AlphaFoldDB" id="A0A7K1KYK4"/>
<dbReference type="RefSeq" id="WP_156216061.1">
    <property type="nucleotide sequence ID" value="NZ_WOFH01000003.1"/>
</dbReference>
<protein>
    <recommendedName>
        <fullName evidence="5">DUF3558 domain-containing protein</fullName>
    </recommendedName>
</protein>
<sequence length="258" mass="27050">MRLPRPSEPFDRVYSAPEPPAPARRPRRLILLVAIASVAAAAVVVLLVLPLGGKDRPGRTPSAAVSPSATATPSEPSSEPSPQPSSAPSAPPGQEPITALPQPCGMVSAGTVGAAVPGARRRQSANTTLTTCTYSSASQAFRWLRVETHLYAPGNSADPVKDATSSYRTQWNQAHDAPLTRTITLEREPGLGDEAYRWFKADKGQPTVVGQVTARVRNAVVTVSYSEKAPAKGGLDGAERSCLSKAAQVAREALGALR</sequence>
<gene>
    <name evidence="3" type="ORF">GNZ18_10655</name>
</gene>